<reference evidence="1" key="1">
    <citation type="journal article" date="2023" name="Mol. Phylogenet. Evol.">
        <title>Genome-scale phylogeny and comparative genomics of the fungal order Sordariales.</title>
        <authorList>
            <person name="Hensen N."/>
            <person name="Bonometti L."/>
            <person name="Westerberg I."/>
            <person name="Brannstrom I.O."/>
            <person name="Guillou S."/>
            <person name="Cros-Aarteil S."/>
            <person name="Calhoun S."/>
            <person name="Haridas S."/>
            <person name="Kuo A."/>
            <person name="Mondo S."/>
            <person name="Pangilinan J."/>
            <person name="Riley R."/>
            <person name="LaButti K."/>
            <person name="Andreopoulos B."/>
            <person name="Lipzen A."/>
            <person name="Chen C."/>
            <person name="Yan M."/>
            <person name="Daum C."/>
            <person name="Ng V."/>
            <person name="Clum A."/>
            <person name="Steindorff A."/>
            <person name="Ohm R.A."/>
            <person name="Martin F."/>
            <person name="Silar P."/>
            <person name="Natvig D.O."/>
            <person name="Lalanne C."/>
            <person name="Gautier V."/>
            <person name="Ament-Velasquez S.L."/>
            <person name="Kruys A."/>
            <person name="Hutchinson M.I."/>
            <person name="Powell A.J."/>
            <person name="Barry K."/>
            <person name="Miller A.N."/>
            <person name="Grigoriev I.V."/>
            <person name="Debuchy R."/>
            <person name="Gladieux P."/>
            <person name="Hiltunen Thoren M."/>
            <person name="Johannesson H."/>
        </authorList>
    </citation>
    <scope>NUCLEOTIDE SEQUENCE</scope>
    <source>
        <strain evidence="1">SMH4131-1</strain>
    </source>
</reference>
<gene>
    <name evidence="1" type="ORF">B0T19DRAFT_37747</name>
</gene>
<dbReference type="AlphaFoldDB" id="A0AAE0J3R0"/>
<dbReference type="CDD" id="cd07822">
    <property type="entry name" value="SRPBCC_4"/>
    <property type="match status" value="1"/>
</dbReference>
<proteinExistence type="predicted"/>
<evidence type="ECO:0000313" key="2">
    <source>
        <dbReference type="Proteomes" id="UP001286456"/>
    </source>
</evidence>
<evidence type="ECO:0008006" key="3">
    <source>
        <dbReference type="Google" id="ProtNLM"/>
    </source>
</evidence>
<dbReference type="EMBL" id="JAUEPO010000001">
    <property type="protein sequence ID" value="KAK3336397.1"/>
    <property type="molecule type" value="Genomic_DNA"/>
</dbReference>
<accession>A0AAE0J3R0</accession>
<reference evidence="1" key="2">
    <citation type="submission" date="2023-06" db="EMBL/GenBank/DDBJ databases">
        <authorList>
            <consortium name="Lawrence Berkeley National Laboratory"/>
            <person name="Haridas S."/>
            <person name="Hensen N."/>
            <person name="Bonometti L."/>
            <person name="Westerberg I."/>
            <person name="Brannstrom I.O."/>
            <person name="Guillou S."/>
            <person name="Cros-Aarteil S."/>
            <person name="Calhoun S."/>
            <person name="Kuo A."/>
            <person name="Mondo S."/>
            <person name="Pangilinan J."/>
            <person name="Riley R."/>
            <person name="Labutti K."/>
            <person name="Andreopoulos B."/>
            <person name="Lipzen A."/>
            <person name="Chen C."/>
            <person name="Yanf M."/>
            <person name="Daum C."/>
            <person name="Ng V."/>
            <person name="Clum A."/>
            <person name="Steindorff A."/>
            <person name="Ohm R."/>
            <person name="Martin F."/>
            <person name="Silar P."/>
            <person name="Natvig D."/>
            <person name="Lalanne C."/>
            <person name="Gautier V."/>
            <person name="Ament-Velasquez S.L."/>
            <person name="Kruys A."/>
            <person name="Hutchinson M.I."/>
            <person name="Powell A.J."/>
            <person name="Barry K."/>
            <person name="Miller A.N."/>
            <person name="Grigoriev I.V."/>
            <person name="Debuchy R."/>
            <person name="Gladieux P."/>
            <person name="Thoren M.H."/>
            <person name="Johannesson H."/>
        </authorList>
    </citation>
    <scope>NUCLEOTIDE SEQUENCE</scope>
    <source>
        <strain evidence="1">SMH4131-1</strain>
    </source>
</reference>
<name>A0AAE0J3R0_9PEZI</name>
<comment type="caution">
    <text evidence="1">The sequence shown here is derived from an EMBL/GenBank/DDBJ whole genome shotgun (WGS) entry which is preliminary data.</text>
</comment>
<organism evidence="1 2">
    <name type="scientific">Cercophora scortea</name>
    <dbReference type="NCBI Taxonomy" id="314031"/>
    <lineage>
        <taxon>Eukaryota</taxon>
        <taxon>Fungi</taxon>
        <taxon>Dikarya</taxon>
        <taxon>Ascomycota</taxon>
        <taxon>Pezizomycotina</taxon>
        <taxon>Sordariomycetes</taxon>
        <taxon>Sordariomycetidae</taxon>
        <taxon>Sordariales</taxon>
        <taxon>Lasiosphaeriaceae</taxon>
        <taxon>Cercophora</taxon>
    </lineage>
</organism>
<evidence type="ECO:0000313" key="1">
    <source>
        <dbReference type="EMBL" id="KAK3336397.1"/>
    </source>
</evidence>
<protein>
    <recommendedName>
        <fullName evidence="3">Polyketide cyclase/dehydrase</fullName>
    </recommendedName>
</protein>
<sequence>MAPPAPIPPSSAAAVSPSTIPTPAYGAGGTFTVACSTTIAAAPLTCLNIILDAPNYASWNRFCRSIAINQQPAQSAHQPPLPGISSVGEHALRLGTKFTFDVHMNPDAADGSKGRPSEEEVTVLERIDEAVQAAGDVDGSPGARRKGWRVAWKLRSSLFVPKFMLHCERVQEFIEVETLDGRLSTEYACWETFYGVLAPVVRLGMGGQLCKGFDAWMYGLKKRAEEMEQSAEVPAR</sequence>
<keyword evidence="2" id="KW-1185">Reference proteome</keyword>
<dbReference type="Proteomes" id="UP001286456">
    <property type="component" value="Unassembled WGS sequence"/>
</dbReference>